<comment type="caution">
    <text evidence="2">The sequence shown here is derived from an EMBL/GenBank/DDBJ whole genome shotgun (WGS) entry which is preliminary data.</text>
</comment>
<evidence type="ECO:0000313" key="3">
    <source>
        <dbReference type="Proteomes" id="UP000018888"/>
    </source>
</evidence>
<reference evidence="2 3" key="1">
    <citation type="journal article" date="2013" name="Proc. Natl. Acad. Sci. U.S.A.">
        <title>Genome of an arbuscular mycorrhizal fungus provides insight into the oldest plant symbiosis.</title>
        <authorList>
            <person name="Tisserant E."/>
            <person name="Malbreil M."/>
            <person name="Kuo A."/>
            <person name="Kohler A."/>
            <person name="Symeonidi A."/>
            <person name="Balestrini R."/>
            <person name="Charron P."/>
            <person name="Duensing N."/>
            <person name="Frei Dit Frey N."/>
            <person name="Gianinazzi-Pearson V."/>
            <person name="Gilbert L.B."/>
            <person name="Handa Y."/>
            <person name="Herr J.R."/>
            <person name="Hijri M."/>
            <person name="Koul R."/>
            <person name="Kawaguchi M."/>
            <person name="Krajinski F."/>
            <person name="Lammers P.J."/>
            <person name="Masclaux F.G."/>
            <person name="Murat C."/>
            <person name="Morin E."/>
            <person name="Ndikumana S."/>
            <person name="Pagni M."/>
            <person name="Petitpierre D."/>
            <person name="Requena N."/>
            <person name="Rosikiewicz P."/>
            <person name="Riley R."/>
            <person name="Saito K."/>
            <person name="San Clemente H."/>
            <person name="Shapiro H."/>
            <person name="van Tuinen D."/>
            <person name="Becard G."/>
            <person name="Bonfante P."/>
            <person name="Paszkowski U."/>
            <person name="Shachar-Hill Y.Y."/>
            <person name="Tuskan G.A."/>
            <person name="Young P.W."/>
            <person name="Sanders I.R."/>
            <person name="Henrissat B."/>
            <person name="Rensing S.A."/>
            <person name="Grigoriev I.V."/>
            <person name="Corradi N."/>
            <person name="Roux C."/>
            <person name="Martin F."/>
        </authorList>
    </citation>
    <scope>NUCLEOTIDE SEQUENCE [LARGE SCALE GENOMIC DNA]</scope>
    <source>
        <strain evidence="2 3">DAOM 197198</strain>
    </source>
</reference>
<evidence type="ECO:0000313" key="2">
    <source>
        <dbReference type="EMBL" id="POG74006.1"/>
    </source>
</evidence>
<accession>A0A2P4Q8Q2</accession>
<dbReference type="EMBL" id="AUPC02000076">
    <property type="protein sequence ID" value="POG74006.1"/>
    <property type="molecule type" value="Genomic_DNA"/>
</dbReference>
<keyword evidence="1" id="KW-0812">Transmembrane</keyword>
<feature type="transmembrane region" description="Helical" evidence="1">
    <location>
        <begin position="6"/>
        <end position="24"/>
    </location>
</feature>
<dbReference type="VEuPathDB" id="FungiDB:RhiirFUN_021260"/>
<name>A0A2P4Q8Q2_RHIID</name>
<dbReference type="Proteomes" id="UP000018888">
    <property type="component" value="Unassembled WGS sequence"/>
</dbReference>
<keyword evidence="1" id="KW-1133">Transmembrane helix</keyword>
<keyword evidence="3" id="KW-1185">Reference proteome</keyword>
<proteinExistence type="predicted"/>
<feature type="transmembrane region" description="Helical" evidence="1">
    <location>
        <begin position="68"/>
        <end position="85"/>
    </location>
</feature>
<gene>
    <name evidence="2" type="ORF">GLOIN_2v1839562</name>
</gene>
<dbReference type="AlphaFoldDB" id="A0A2P4Q8Q2"/>
<feature type="non-terminal residue" evidence="2">
    <location>
        <position position="1"/>
    </location>
</feature>
<reference evidence="2 3" key="2">
    <citation type="journal article" date="2018" name="New Phytol.">
        <title>High intraspecific genome diversity in the model arbuscular mycorrhizal symbiont Rhizophagus irregularis.</title>
        <authorList>
            <person name="Chen E.C.H."/>
            <person name="Morin E."/>
            <person name="Beaudet D."/>
            <person name="Noel J."/>
            <person name="Yildirir G."/>
            <person name="Ndikumana S."/>
            <person name="Charron P."/>
            <person name="St-Onge C."/>
            <person name="Giorgi J."/>
            <person name="Kruger M."/>
            <person name="Marton T."/>
            <person name="Ropars J."/>
            <person name="Grigoriev I.V."/>
            <person name="Hainaut M."/>
            <person name="Henrissat B."/>
            <person name="Roux C."/>
            <person name="Martin F."/>
            <person name="Corradi N."/>
        </authorList>
    </citation>
    <scope>NUCLEOTIDE SEQUENCE [LARGE SCALE GENOMIC DNA]</scope>
    <source>
        <strain evidence="2 3">DAOM 197198</strain>
    </source>
</reference>
<organism evidence="2 3">
    <name type="scientific">Rhizophagus irregularis (strain DAOM 181602 / DAOM 197198 / MUCL 43194)</name>
    <name type="common">Arbuscular mycorrhizal fungus</name>
    <name type="synonym">Glomus intraradices</name>
    <dbReference type="NCBI Taxonomy" id="747089"/>
    <lineage>
        <taxon>Eukaryota</taxon>
        <taxon>Fungi</taxon>
        <taxon>Fungi incertae sedis</taxon>
        <taxon>Mucoromycota</taxon>
        <taxon>Glomeromycotina</taxon>
        <taxon>Glomeromycetes</taxon>
        <taxon>Glomerales</taxon>
        <taxon>Glomeraceae</taxon>
        <taxon>Rhizophagus</taxon>
    </lineage>
</organism>
<evidence type="ECO:0000256" key="1">
    <source>
        <dbReference type="SAM" id="Phobius"/>
    </source>
</evidence>
<protein>
    <submittedName>
        <fullName evidence="2">Uncharacterized protein</fullName>
    </submittedName>
</protein>
<sequence length="86" mass="10844">TNFFNFRFFVFIFLNCIKWILQIIKRKRHAKVSNKKFFWRNKYYTYERNIECILNPELRTKINTGYKCYLTFYNITLFFILITLIF</sequence>
<keyword evidence="1" id="KW-0472">Membrane</keyword>